<accession>A0ABR5F523</accession>
<dbReference type="Proteomes" id="UP000035425">
    <property type="component" value="Unassembled WGS sequence"/>
</dbReference>
<organism evidence="1 2">
    <name type="scientific">Protofrankia coriariae</name>
    <dbReference type="NCBI Taxonomy" id="1562887"/>
    <lineage>
        <taxon>Bacteria</taxon>
        <taxon>Bacillati</taxon>
        <taxon>Actinomycetota</taxon>
        <taxon>Actinomycetes</taxon>
        <taxon>Frankiales</taxon>
        <taxon>Frankiaceae</taxon>
        <taxon>Protofrankia</taxon>
    </lineage>
</organism>
<dbReference type="EMBL" id="JWIO01000010">
    <property type="protein sequence ID" value="KLL11841.1"/>
    <property type="molecule type" value="Genomic_DNA"/>
</dbReference>
<proteinExistence type="predicted"/>
<sequence>MINPTENAVDGRPRCRCCRRLLHAPTSRALLIGPECFARLPASDRHRLVLAAVRATRGVPVQPGLDAAA</sequence>
<reference evidence="1 2" key="1">
    <citation type="submission" date="2014-12" db="EMBL/GenBank/DDBJ databases">
        <title>Frankia sp. BMG5.1 draft genome.</title>
        <authorList>
            <person name="Gtari M."/>
            <person name="Ghodhbane-Gtari F."/>
            <person name="Nouioui I."/>
            <person name="Ktari A."/>
            <person name="Hezbri K."/>
            <person name="Mimouni W."/>
            <person name="Sbissi I."/>
            <person name="Ayari A."/>
            <person name="Yamanaka T."/>
            <person name="Normand P."/>
            <person name="Tisa L.S."/>
            <person name="Boudabous A."/>
        </authorList>
    </citation>
    <scope>NUCLEOTIDE SEQUENCE [LARGE SCALE GENOMIC DNA]</scope>
    <source>
        <strain evidence="1 2">BMG5.1</strain>
    </source>
</reference>
<evidence type="ECO:0000313" key="2">
    <source>
        <dbReference type="Proteomes" id="UP000035425"/>
    </source>
</evidence>
<dbReference type="InterPro" id="IPR046053">
    <property type="entry name" value="DUF6011"/>
</dbReference>
<gene>
    <name evidence="1" type="ORF">FrCorBMG51_08420</name>
</gene>
<comment type="caution">
    <text evidence="1">The sequence shown here is derived from an EMBL/GenBank/DDBJ whole genome shotgun (WGS) entry which is preliminary data.</text>
</comment>
<name>A0ABR5F523_9ACTN</name>
<evidence type="ECO:0000313" key="1">
    <source>
        <dbReference type="EMBL" id="KLL11841.1"/>
    </source>
</evidence>
<dbReference type="Pfam" id="PF19474">
    <property type="entry name" value="DUF6011"/>
    <property type="match status" value="1"/>
</dbReference>
<protein>
    <submittedName>
        <fullName evidence="1">Uncharacterized protein</fullName>
    </submittedName>
</protein>
<dbReference type="RefSeq" id="WP_047222531.1">
    <property type="nucleotide sequence ID" value="NZ_JWIO01000010.1"/>
</dbReference>
<keyword evidence="2" id="KW-1185">Reference proteome</keyword>